<keyword evidence="4" id="KW-1185">Reference proteome</keyword>
<reference evidence="3 4" key="1">
    <citation type="journal article" date="2014" name="Mol. Plant">
        <title>Chromosome Scale Genome Assembly and Transcriptome Profiling of Nannochloropsis gaditana in Nitrogen Depletion.</title>
        <authorList>
            <person name="Corteggiani Carpinelli E."/>
            <person name="Telatin A."/>
            <person name="Vitulo N."/>
            <person name="Forcato C."/>
            <person name="D'Angelo M."/>
            <person name="Schiavon R."/>
            <person name="Vezzi A."/>
            <person name="Giacometti G.M."/>
            <person name="Morosinotto T."/>
            <person name="Valle G."/>
        </authorList>
    </citation>
    <scope>NUCLEOTIDE SEQUENCE [LARGE SCALE GENOMIC DNA]</scope>
    <source>
        <strain evidence="3 4">B-31</strain>
    </source>
</reference>
<organism evidence="3 4">
    <name type="scientific">Nannochloropsis gaditana</name>
    <dbReference type="NCBI Taxonomy" id="72520"/>
    <lineage>
        <taxon>Eukaryota</taxon>
        <taxon>Sar</taxon>
        <taxon>Stramenopiles</taxon>
        <taxon>Ochrophyta</taxon>
        <taxon>Eustigmatophyceae</taxon>
        <taxon>Eustigmatales</taxon>
        <taxon>Monodopsidaceae</taxon>
        <taxon>Nannochloropsis</taxon>
    </lineage>
</organism>
<dbReference type="OrthoDB" id="10289929at2759"/>
<accession>W7U6B6</accession>
<feature type="region of interest" description="Disordered" evidence="1">
    <location>
        <begin position="381"/>
        <end position="489"/>
    </location>
</feature>
<feature type="region of interest" description="Disordered" evidence="1">
    <location>
        <begin position="247"/>
        <end position="363"/>
    </location>
</feature>
<keyword evidence="2" id="KW-0732">Signal</keyword>
<feature type="compositionally biased region" description="Gly residues" evidence="1">
    <location>
        <begin position="305"/>
        <end position="316"/>
    </location>
</feature>
<feature type="chain" id="PRO_5004901510" evidence="2">
    <location>
        <begin position="30"/>
        <end position="489"/>
    </location>
</feature>
<protein>
    <submittedName>
        <fullName evidence="3">Uncharacterized protein</fullName>
    </submittedName>
</protein>
<feature type="signal peptide" evidence="2">
    <location>
        <begin position="1"/>
        <end position="29"/>
    </location>
</feature>
<proteinExistence type="predicted"/>
<dbReference type="EMBL" id="AZIL01000313">
    <property type="protein sequence ID" value="EWM28401.1"/>
    <property type="molecule type" value="Genomic_DNA"/>
</dbReference>
<dbReference type="Proteomes" id="UP000019335">
    <property type="component" value="Chromosome 5"/>
</dbReference>
<evidence type="ECO:0000313" key="4">
    <source>
        <dbReference type="Proteomes" id="UP000019335"/>
    </source>
</evidence>
<evidence type="ECO:0000256" key="2">
    <source>
        <dbReference type="SAM" id="SignalP"/>
    </source>
</evidence>
<evidence type="ECO:0000256" key="1">
    <source>
        <dbReference type="SAM" id="MobiDB-lite"/>
    </source>
</evidence>
<name>W7U6B6_9STRA</name>
<gene>
    <name evidence="3" type="ORF">Naga_100206g4</name>
</gene>
<feature type="compositionally biased region" description="Basic and acidic residues" evidence="1">
    <location>
        <begin position="427"/>
        <end position="441"/>
    </location>
</feature>
<sequence length="489" mass="51165">MPPLHRINAACVAVMAAMVSRITSSYALATDIQDPLLPSNFTQTSCSRSSKAANIMDCTYEGHLIHVTTVDAHTNVEALGSKIWSDLSTGEMEVEAPGFKLRCLISRGEKDFDDQPCEVDTSWRRKPDADYSVEASEVPASMASPSSPEHPSFAVSLLRGARTLEASTDLAGPQPATQPFDCRRTAAGRNCTDAGGQWAHVERNEDGGTHVTAPGVDIRTGGEGGGDVRVDAWGFHLVCRKESATNKTTCGASNDWFGKGGAGRTGDGPAPVSAARPRGPEEDVPDPVMHLAPQHRADRPAEGSGSQGRGSEGGSRGMASGSSTTITDGPFDRFQPASPAGTVGERLTTTLGQKASEPGTVASNILSKEIESASAPATILVGVVEDPPPHRPSLAPKSPLHGSTAPSTPDPRDPLWVSNPKNCTRAFKGEGEDCWDDEHWVNGRTGTSGRREGPGGESGVEVTSAGRADLPVSAGVEKEDSDATDAGRR</sequence>
<comment type="caution">
    <text evidence="3">The sequence shown here is derived from an EMBL/GenBank/DDBJ whole genome shotgun (WGS) entry which is preliminary data.</text>
</comment>
<dbReference type="AlphaFoldDB" id="W7U6B6"/>
<evidence type="ECO:0000313" key="3">
    <source>
        <dbReference type="EMBL" id="EWM28401.1"/>
    </source>
</evidence>
<feature type="region of interest" description="Disordered" evidence="1">
    <location>
        <begin position="128"/>
        <end position="152"/>
    </location>
</feature>